<keyword evidence="5" id="KW-1185">Reference proteome</keyword>
<protein>
    <submittedName>
        <fullName evidence="4">Uncharacterized protein</fullName>
    </submittedName>
</protein>
<dbReference type="InterPro" id="IPR051637">
    <property type="entry name" value="Ank_repeat_dom-contain_49"/>
</dbReference>
<name>A0A3S4TMT0_9GAMM</name>
<organism evidence="4 5">
    <name type="scientific">Photobacterium chitinilyticum</name>
    <dbReference type="NCBI Taxonomy" id="2485123"/>
    <lineage>
        <taxon>Bacteria</taxon>
        <taxon>Pseudomonadati</taxon>
        <taxon>Pseudomonadota</taxon>
        <taxon>Gammaproteobacteria</taxon>
        <taxon>Vibrionales</taxon>
        <taxon>Vibrionaceae</taxon>
        <taxon>Photobacterium</taxon>
    </lineage>
</organism>
<dbReference type="SMART" id="SM00248">
    <property type="entry name" value="ANK"/>
    <property type="match status" value="3"/>
</dbReference>
<dbReference type="PANTHER" id="PTHR24180">
    <property type="entry name" value="CYCLIN-DEPENDENT KINASE INHIBITOR 2C-RELATED"/>
    <property type="match status" value="1"/>
</dbReference>
<dbReference type="PROSITE" id="PS50088">
    <property type="entry name" value="ANK_REPEAT"/>
    <property type="match status" value="1"/>
</dbReference>
<dbReference type="PANTHER" id="PTHR24180:SF45">
    <property type="entry name" value="POLY [ADP-RIBOSE] POLYMERASE TANKYRASE"/>
    <property type="match status" value="1"/>
</dbReference>
<dbReference type="Gene3D" id="1.25.40.20">
    <property type="entry name" value="Ankyrin repeat-containing domain"/>
    <property type="match status" value="3"/>
</dbReference>
<dbReference type="EMBL" id="RJLM01000002">
    <property type="protein sequence ID" value="RWX55943.1"/>
    <property type="molecule type" value="Genomic_DNA"/>
</dbReference>
<dbReference type="Proteomes" id="UP000287563">
    <property type="component" value="Unassembled WGS sequence"/>
</dbReference>
<gene>
    <name evidence="4" type="ORF">EDI28_06475</name>
</gene>
<evidence type="ECO:0000313" key="5">
    <source>
        <dbReference type="Proteomes" id="UP000287563"/>
    </source>
</evidence>
<dbReference type="Pfam" id="PF12796">
    <property type="entry name" value="Ank_2"/>
    <property type="match status" value="1"/>
</dbReference>
<sequence>MLRKMTGIILLLIVSFNSFSKEGLESIGIPFTQDNYFSKGVYKDDLKVIKLFLDAGIDIETTDDKGYTALQTAAYYGSSQTIKMLVNDYSADVNRKNNGEDSLAIFLRKNISNFPLIKEVVPMLIKNGATMDVYNSLNKNSFILKTYLGYYRKKPMNQEELNLIEFMFNHGYDINSEAANNNQASFLSMAAYSTDLKLMSLILNYDVDVAKKDRDGMTALHYLYKYYNNGINKCFGDCSEHYKKEAIALIDRNDLFRKVVRKIVLRGGSFASQNNNGETPLGIMNAVSLVNNWVEVVVGTALEYGANIDEANKEGEYALYKILYKRRDLDYIKPTISYLLRKGANPLLFVDFKFKGKAYNSIDAFCLNMNSLRWSERDTHPEICSPRNVDNFKRYYMGLL</sequence>
<comment type="caution">
    <text evidence="4">The sequence shown here is derived from an EMBL/GenBank/DDBJ whole genome shotgun (WGS) entry which is preliminary data.</text>
</comment>
<evidence type="ECO:0000313" key="4">
    <source>
        <dbReference type="EMBL" id="RWX55943.1"/>
    </source>
</evidence>
<proteinExistence type="predicted"/>
<dbReference type="OrthoDB" id="307920at2"/>
<dbReference type="InterPro" id="IPR036770">
    <property type="entry name" value="Ankyrin_rpt-contain_sf"/>
</dbReference>
<dbReference type="RefSeq" id="WP_128783033.1">
    <property type="nucleotide sequence ID" value="NZ_RJLM01000002.1"/>
</dbReference>
<evidence type="ECO:0000256" key="1">
    <source>
        <dbReference type="ARBA" id="ARBA00022737"/>
    </source>
</evidence>
<evidence type="ECO:0000256" key="2">
    <source>
        <dbReference type="ARBA" id="ARBA00023043"/>
    </source>
</evidence>
<reference evidence="4 5" key="1">
    <citation type="submission" date="2018-11" db="EMBL/GenBank/DDBJ databases">
        <title>Photobacterium sp. BEI247 sp. nov., a marine bacterium isolated from Yongle Blue Hole in the South China Sea.</title>
        <authorList>
            <person name="Wang X."/>
        </authorList>
    </citation>
    <scope>NUCLEOTIDE SEQUENCE [LARGE SCALE GENOMIC DNA]</scope>
    <source>
        <strain evidence="5">BEI247</strain>
    </source>
</reference>
<keyword evidence="1" id="KW-0677">Repeat</keyword>
<dbReference type="AlphaFoldDB" id="A0A3S4TMT0"/>
<dbReference type="SUPFAM" id="SSF48403">
    <property type="entry name" value="Ankyrin repeat"/>
    <property type="match status" value="1"/>
</dbReference>
<feature type="repeat" description="ANK" evidence="3">
    <location>
        <begin position="65"/>
        <end position="98"/>
    </location>
</feature>
<dbReference type="InterPro" id="IPR002110">
    <property type="entry name" value="Ankyrin_rpt"/>
</dbReference>
<keyword evidence="2 3" id="KW-0040">ANK repeat</keyword>
<evidence type="ECO:0000256" key="3">
    <source>
        <dbReference type="PROSITE-ProRule" id="PRU00023"/>
    </source>
</evidence>
<accession>A0A3S4TMT0</accession>